<evidence type="ECO:0000313" key="4">
    <source>
        <dbReference type="EMBL" id="ORY99383.1"/>
    </source>
</evidence>
<gene>
    <name evidence="4" type="ORF">BCR43DRAFT_489193</name>
</gene>
<organism evidence="4 5">
    <name type="scientific">Syncephalastrum racemosum</name>
    <name type="common">Filamentous fungus</name>
    <dbReference type="NCBI Taxonomy" id="13706"/>
    <lineage>
        <taxon>Eukaryota</taxon>
        <taxon>Fungi</taxon>
        <taxon>Fungi incertae sedis</taxon>
        <taxon>Mucoromycota</taxon>
        <taxon>Mucoromycotina</taxon>
        <taxon>Mucoromycetes</taxon>
        <taxon>Mucorales</taxon>
        <taxon>Syncephalastraceae</taxon>
        <taxon>Syncephalastrum</taxon>
    </lineage>
</organism>
<dbReference type="FunFam" id="2.60.40.790:FF:000013">
    <property type="entry name" value="Very-long-chain (3R)-3-hydroxyacyl-CoA dehydratase"/>
    <property type="match status" value="1"/>
</dbReference>
<name>A0A1X2HJV9_SYNRA</name>
<feature type="compositionally biased region" description="Acidic residues" evidence="2">
    <location>
        <begin position="110"/>
        <end position="120"/>
    </location>
</feature>
<dbReference type="GO" id="GO:0006457">
    <property type="term" value="P:protein folding"/>
    <property type="evidence" value="ECO:0007669"/>
    <property type="project" value="EnsemblFungi"/>
</dbReference>
<feature type="domain" description="CS" evidence="3">
    <location>
        <begin position="2"/>
        <end position="92"/>
    </location>
</feature>
<dbReference type="STRING" id="13706.A0A1X2HJV9"/>
<dbReference type="Pfam" id="PF04969">
    <property type="entry name" value="CS"/>
    <property type="match status" value="1"/>
</dbReference>
<dbReference type="GO" id="GO:0051879">
    <property type="term" value="F:Hsp90 protein binding"/>
    <property type="evidence" value="ECO:0007669"/>
    <property type="project" value="InterPro"/>
</dbReference>
<dbReference type="PANTHER" id="PTHR22932:SF1">
    <property type="entry name" value="CO-CHAPERONE PROTEIN DAF-41"/>
    <property type="match status" value="1"/>
</dbReference>
<reference evidence="4 5" key="1">
    <citation type="submission" date="2016-07" db="EMBL/GenBank/DDBJ databases">
        <title>Pervasive Adenine N6-methylation of Active Genes in Fungi.</title>
        <authorList>
            <consortium name="DOE Joint Genome Institute"/>
            <person name="Mondo S.J."/>
            <person name="Dannebaum R.O."/>
            <person name="Kuo R.C."/>
            <person name="Labutti K."/>
            <person name="Haridas S."/>
            <person name="Kuo A."/>
            <person name="Salamov A."/>
            <person name="Ahrendt S.R."/>
            <person name="Lipzen A."/>
            <person name="Sullivan W."/>
            <person name="Andreopoulos W.B."/>
            <person name="Clum A."/>
            <person name="Lindquist E."/>
            <person name="Daum C."/>
            <person name="Ramamoorthy G.K."/>
            <person name="Gryganskyi A."/>
            <person name="Culley D."/>
            <person name="Magnuson J.K."/>
            <person name="James T.Y."/>
            <person name="O'Malley M.A."/>
            <person name="Stajich J.E."/>
            <person name="Spatafora J.W."/>
            <person name="Visel A."/>
            <person name="Grigoriev I.V."/>
        </authorList>
    </citation>
    <scope>NUCLEOTIDE SEQUENCE [LARGE SCALE GENOMIC DNA]</scope>
    <source>
        <strain evidence="4 5">NRRL 2496</strain>
    </source>
</reference>
<dbReference type="Gene3D" id="2.60.40.790">
    <property type="match status" value="1"/>
</dbReference>
<dbReference type="InParanoid" id="A0A1X2HJV9"/>
<dbReference type="Proteomes" id="UP000242180">
    <property type="component" value="Unassembled WGS sequence"/>
</dbReference>
<evidence type="ECO:0000256" key="2">
    <source>
        <dbReference type="SAM" id="MobiDB-lite"/>
    </source>
</evidence>
<dbReference type="GO" id="GO:0051087">
    <property type="term" value="F:protein-folding chaperone binding"/>
    <property type="evidence" value="ECO:0007669"/>
    <property type="project" value="EnsemblFungi"/>
</dbReference>
<feature type="compositionally biased region" description="Acidic residues" evidence="2">
    <location>
        <begin position="161"/>
        <end position="170"/>
    </location>
</feature>
<dbReference type="OrthoDB" id="1564555at2759"/>
<proteinExistence type="inferred from homology"/>
<dbReference type="OMA" id="EEGPYWP"/>
<keyword evidence="5" id="KW-1185">Reference proteome</keyword>
<feature type="compositionally biased region" description="Low complexity" evidence="2">
    <location>
        <begin position="145"/>
        <end position="160"/>
    </location>
</feature>
<dbReference type="GO" id="GO:0051131">
    <property type="term" value="P:chaperone-mediated protein complex assembly"/>
    <property type="evidence" value="ECO:0007669"/>
    <property type="project" value="TreeGrafter"/>
</dbReference>
<evidence type="ECO:0000313" key="5">
    <source>
        <dbReference type="Proteomes" id="UP000242180"/>
    </source>
</evidence>
<dbReference type="AlphaFoldDB" id="A0A1X2HJV9"/>
<dbReference type="EMBL" id="MCGN01000003">
    <property type="protein sequence ID" value="ORY99383.1"/>
    <property type="molecule type" value="Genomic_DNA"/>
</dbReference>
<feature type="region of interest" description="Disordered" evidence="2">
    <location>
        <begin position="109"/>
        <end position="177"/>
    </location>
</feature>
<dbReference type="PROSITE" id="PS51203">
    <property type="entry name" value="CS"/>
    <property type="match status" value="1"/>
</dbReference>
<dbReference type="InterPro" id="IPR045250">
    <property type="entry name" value="p23-like"/>
</dbReference>
<evidence type="ECO:0000256" key="1">
    <source>
        <dbReference type="ARBA" id="ARBA00025733"/>
    </source>
</evidence>
<dbReference type="InterPro" id="IPR008978">
    <property type="entry name" value="HSP20-like_chaperone"/>
</dbReference>
<dbReference type="SUPFAM" id="SSF49764">
    <property type="entry name" value="HSP20-like chaperones"/>
    <property type="match status" value="1"/>
</dbReference>
<dbReference type="GO" id="GO:0005634">
    <property type="term" value="C:nucleus"/>
    <property type="evidence" value="ECO:0007669"/>
    <property type="project" value="EnsemblFungi"/>
</dbReference>
<dbReference type="InterPro" id="IPR007052">
    <property type="entry name" value="CS_dom"/>
</dbReference>
<protein>
    <submittedName>
        <fullName evidence="4">HSP20-like chaperone</fullName>
    </submittedName>
</protein>
<sequence length="177" mass="20270">MSLHPTVSWAQRKDLIFLTVEVMDITNPVIDVKPDRIHFKAKGEKEQNEYEFEIEFYKEVDVEKSKQNLTPRKLSLVLYKKKDEEEYWPKLQKGGKLNFLKVDFAKWRDEDDEDEEEGQDDPMGGMDFSQLMSQAGGNMPGMPGGMANMPNFADDAAMESSSDEEEEEDDTKASGSK</sequence>
<dbReference type="GO" id="GO:0005829">
    <property type="term" value="C:cytosol"/>
    <property type="evidence" value="ECO:0007669"/>
    <property type="project" value="TreeGrafter"/>
</dbReference>
<accession>A0A1X2HJV9</accession>
<dbReference type="CDD" id="cd06465">
    <property type="entry name" value="p23_hB-ind1_like"/>
    <property type="match status" value="1"/>
</dbReference>
<dbReference type="GO" id="GO:0032212">
    <property type="term" value="P:positive regulation of telomere maintenance via telomerase"/>
    <property type="evidence" value="ECO:0007669"/>
    <property type="project" value="EnsemblFungi"/>
</dbReference>
<comment type="caution">
    <text evidence="4">The sequence shown here is derived from an EMBL/GenBank/DDBJ whole genome shotgun (WGS) entry which is preliminary data.</text>
</comment>
<comment type="similarity">
    <text evidence="1">Belongs to the p23/wos2 family.</text>
</comment>
<dbReference type="PANTHER" id="PTHR22932">
    <property type="entry name" value="TELOMERASE-BINDING PROTEIN P23 HSP90 CO-CHAPERONE"/>
    <property type="match status" value="1"/>
</dbReference>
<dbReference type="FunCoup" id="A0A1X2HJV9">
    <property type="interactions" value="887"/>
</dbReference>
<evidence type="ECO:0000259" key="3">
    <source>
        <dbReference type="PROSITE" id="PS51203"/>
    </source>
</evidence>